<keyword evidence="5" id="KW-1185">Reference proteome</keyword>
<dbReference type="Gene3D" id="3.30.1330.200">
    <property type="match status" value="1"/>
</dbReference>
<evidence type="ECO:0000256" key="1">
    <source>
        <dbReference type="ARBA" id="ARBA00022500"/>
    </source>
</evidence>
<name>Q1N2W3_9GAMM</name>
<dbReference type="GO" id="GO:0006935">
    <property type="term" value="P:chemotaxis"/>
    <property type="evidence" value="ECO:0007669"/>
    <property type="project" value="UniProtKB-UniRule"/>
</dbReference>
<comment type="caution">
    <text evidence="4">The sequence shown here is derived from an EMBL/GenBank/DDBJ whole genome shotgun (WGS) entry which is preliminary data.</text>
</comment>
<accession>Q1N2W3</accession>
<comment type="function">
    <text evidence="3">Probably deamidates glutamine residues to glutamate on methyl-accepting chemotaxis receptors (MCPs), playing an important role in chemotaxis.</text>
</comment>
<evidence type="ECO:0000313" key="4">
    <source>
        <dbReference type="EMBL" id="EAT12556.1"/>
    </source>
</evidence>
<proteinExistence type="inferred from homology"/>
<reference evidence="4 5" key="1">
    <citation type="submission" date="2006-03" db="EMBL/GenBank/DDBJ databases">
        <authorList>
            <person name="Pinhassi J."/>
            <person name="Pedros-Alio C."/>
            <person name="Ferriera S."/>
            <person name="Johnson J."/>
            <person name="Kravitz S."/>
            <person name="Halpern A."/>
            <person name="Remington K."/>
            <person name="Beeson K."/>
            <person name="Tran B."/>
            <person name="Rogers Y.-H."/>
            <person name="Friedman R."/>
            <person name="Venter J.C."/>
        </authorList>
    </citation>
    <scope>NUCLEOTIDE SEQUENCE [LARGE SCALE GENOMIC DNA]</scope>
    <source>
        <strain evidence="4 5">RED65</strain>
    </source>
</reference>
<dbReference type="NCBIfam" id="NF010013">
    <property type="entry name" value="PRK13487.1"/>
    <property type="match status" value="1"/>
</dbReference>
<dbReference type="STRING" id="207949.RED65_06663"/>
<comment type="catalytic activity">
    <reaction evidence="3">
        <text>L-glutaminyl-[protein] + H2O = L-glutamyl-[protein] + NH4(+)</text>
        <dbReference type="Rhea" id="RHEA:16441"/>
        <dbReference type="Rhea" id="RHEA-COMP:10207"/>
        <dbReference type="Rhea" id="RHEA-COMP:10208"/>
        <dbReference type="ChEBI" id="CHEBI:15377"/>
        <dbReference type="ChEBI" id="CHEBI:28938"/>
        <dbReference type="ChEBI" id="CHEBI:29973"/>
        <dbReference type="ChEBI" id="CHEBI:30011"/>
        <dbReference type="EC" id="3.5.1.44"/>
    </reaction>
</comment>
<dbReference type="HOGENOM" id="CLU_087854_0_0_6"/>
<dbReference type="EC" id="3.5.1.44" evidence="3"/>
<gene>
    <name evidence="3" type="primary">cheD</name>
    <name evidence="4" type="ORF">RED65_06663</name>
</gene>
<dbReference type="HAMAP" id="MF_01440">
    <property type="entry name" value="CheD"/>
    <property type="match status" value="1"/>
</dbReference>
<organism evidence="4 5">
    <name type="scientific">Bermanella marisrubri</name>
    <dbReference type="NCBI Taxonomy" id="207949"/>
    <lineage>
        <taxon>Bacteria</taxon>
        <taxon>Pseudomonadati</taxon>
        <taxon>Pseudomonadota</taxon>
        <taxon>Gammaproteobacteria</taxon>
        <taxon>Oceanospirillales</taxon>
        <taxon>Oceanospirillaceae</taxon>
        <taxon>Bermanella</taxon>
    </lineage>
</organism>
<dbReference type="Proteomes" id="UP000004263">
    <property type="component" value="Unassembled WGS sequence"/>
</dbReference>
<dbReference type="GO" id="GO:0050568">
    <property type="term" value="F:protein-glutamine glutaminase activity"/>
    <property type="evidence" value="ECO:0007669"/>
    <property type="project" value="UniProtKB-UniRule"/>
</dbReference>
<evidence type="ECO:0000256" key="2">
    <source>
        <dbReference type="ARBA" id="ARBA00022801"/>
    </source>
</evidence>
<dbReference type="PANTHER" id="PTHR35147">
    <property type="entry name" value="CHEMORECEPTOR GLUTAMINE DEAMIDASE CHED-RELATED"/>
    <property type="match status" value="1"/>
</dbReference>
<dbReference type="AlphaFoldDB" id="Q1N2W3"/>
<dbReference type="CDD" id="cd16352">
    <property type="entry name" value="CheD"/>
    <property type="match status" value="1"/>
</dbReference>
<dbReference type="OrthoDB" id="9807202at2"/>
<dbReference type="EMBL" id="AAQH01000006">
    <property type="protein sequence ID" value="EAT12556.1"/>
    <property type="molecule type" value="Genomic_DNA"/>
</dbReference>
<sequence length="210" mass="23399">MINQPKAERGFEHVNRYFDNRHSVWTAKILPGEFYVSAHGEMICTVLGSCISACIRDKQLGIGGMNHFMLPAQNEFSSGQWGSDANTSATRYGNWAMEYLLNTLYKLGAKKENLEVKLFGGGQVLASMTDIGQRNILFAYDFLQKEGLSVAAADVGDVFSRKILFFPDTGSVKVRRITTTRNDTIITREKGYMDQLDSENTGGGDIELFD</sequence>
<comment type="similarity">
    <text evidence="3">Belongs to the CheD family.</text>
</comment>
<dbReference type="Pfam" id="PF03975">
    <property type="entry name" value="CheD"/>
    <property type="match status" value="1"/>
</dbReference>
<evidence type="ECO:0000313" key="5">
    <source>
        <dbReference type="Proteomes" id="UP000004263"/>
    </source>
</evidence>
<keyword evidence="1 3" id="KW-0145">Chemotaxis</keyword>
<dbReference type="RefSeq" id="WP_007016157.1">
    <property type="nucleotide sequence ID" value="NZ_AAQH01000006.1"/>
</dbReference>
<keyword evidence="2 3" id="KW-0378">Hydrolase</keyword>
<evidence type="ECO:0000256" key="3">
    <source>
        <dbReference type="HAMAP-Rule" id="MF_01440"/>
    </source>
</evidence>
<dbReference type="InterPro" id="IPR011324">
    <property type="entry name" value="Cytotoxic_necrot_fac-like_cat"/>
</dbReference>
<dbReference type="InterPro" id="IPR038592">
    <property type="entry name" value="CheD-like_sf"/>
</dbReference>
<dbReference type="SUPFAM" id="SSF64438">
    <property type="entry name" value="CNF1/YfiH-like putative cysteine hydrolases"/>
    <property type="match status" value="1"/>
</dbReference>
<protein>
    <recommendedName>
        <fullName evidence="3">Probable chemoreceptor glutamine deamidase CheD</fullName>
        <ecNumber evidence="3">3.5.1.44</ecNumber>
    </recommendedName>
</protein>
<dbReference type="InterPro" id="IPR005659">
    <property type="entry name" value="Chemorcpt_Glu_NH3ase_CheD"/>
</dbReference>
<dbReference type="PANTHER" id="PTHR35147:SF2">
    <property type="entry name" value="CHEMORECEPTOR GLUTAMINE DEAMIDASE CHED-RELATED"/>
    <property type="match status" value="1"/>
</dbReference>